<organism evidence="2 3">
    <name type="scientific">Aplysia californica</name>
    <name type="common">California sea hare</name>
    <dbReference type="NCBI Taxonomy" id="6500"/>
    <lineage>
        <taxon>Eukaryota</taxon>
        <taxon>Metazoa</taxon>
        <taxon>Spiralia</taxon>
        <taxon>Lophotrochozoa</taxon>
        <taxon>Mollusca</taxon>
        <taxon>Gastropoda</taxon>
        <taxon>Heterobranchia</taxon>
        <taxon>Euthyneura</taxon>
        <taxon>Tectipleura</taxon>
        <taxon>Aplysiida</taxon>
        <taxon>Aplysioidea</taxon>
        <taxon>Aplysiidae</taxon>
        <taxon>Aplysia</taxon>
    </lineage>
</organism>
<feature type="region of interest" description="Disordered" evidence="1">
    <location>
        <begin position="493"/>
        <end position="519"/>
    </location>
</feature>
<accession>A0ABM0K8L7</accession>
<evidence type="ECO:0000313" key="3">
    <source>
        <dbReference type="RefSeq" id="XP_005111400.1"/>
    </source>
</evidence>
<gene>
    <name evidence="3" type="primary">LOC101855686</name>
</gene>
<dbReference type="GeneID" id="101855686"/>
<sequence length="532" mass="57966">MSASVLSRAYPDVSSGGPSAPGTPRASSMSLRPPVTAIGLPTSSLRHGDKPRLLGVPGSDLRITFASDTSFVERKGRIRPSSKQTATSLNLRPVQGIERSLKSRARLPKATTPTHGRNTAASYEEHMNPRKALDIARSYGVPKYFLRGNSQILTDGRMRLFGDNVWKKERTSIDSEGKTTDSSDVIHRLMDSVDKAIATADKGPGSSSYSGGDDAGLKLEVISLKSTTEDRASLKESLVSLPDVLQTGSTRSGWDEGGPEVKESDAGYSSGAGEGTMDGLDERAQDVLDGLPQPQHGGFGKKDLGSFRPHTVDTAVSIPRHLPKVTFREPEDRERKDLRLGENEEGDANNFSNVPITPQLAGLRVKHLASTFRTGTADSLTSNKANLFGEKYQNVLPRFYPALSEHRNRQAEAEKSAAANRQAKKKSAQQRLVRFADTHTVRFANEAVHREPISGLVASRAPVQSVQRSLDSHSGLSQSEKLRAKLKEISDYNRARSISVGDRQTQGARRDNSENIEPRKGFLFQLHSSYAE</sequence>
<dbReference type="RefSeq" id="XP_005111400.1">
    <property type="nucleotide sequence ID" value="XM_005111343.3"/>
</dbReference>
<reference evidence="3" key="1">
    <citation type="submission" date="2025-08" db="UniProtKB">
        <authorList>
            <consortium name="RefSeq"/>
        </authorList>
    </citation>
    <scope>IDENTIFICATION</scope>
</reference>
<proteinExistence type="predicted"/>
<name>A0ABM0K8L7_APLCA</name>
<feature type="region of interest" description="Disordered" evidence="1">
    <location>
        <begin position="1"/>
        <end position="49"/>
    </location>
</feature>
<feature type="compositionally biased region" description="Basic and acidic residues" evidence="1">
    <location>
        <begin position="327"/>
        <end position="342"/>
    </location>
</feature>
<feature type="region of interest" description="Disordered" evidence="1">
    <location>
        <begin position="406"/>
        <end position="431"/>
    </location>
</feature>
<evidence type="ECO:0000256" key="1">
    <source>
        <dbReference type="SAM" id="MobiDB-lite"/>
    </source>
</evidence>
<feature type="region of interest" description="Disordered" evidence="1">
    <location>
        <begin position="246"/>
        <end position="279"/>
    </location>
</feature>
<feature type="compositionally biased region" description="Basic and acidic residues" evidence="1">
    <location>
        <begin position="508"/>
        <end position="519"/>
    </location>
</feature>
<feature type="compositionally biased region" description="Basic and acidic residues" evidence="1">
    <location>
        <begin position="406"/>
        <end position="415"/>
    </location>
</feature>
<evidence type="ECO:0000313" key="2">
    <source>
        <dbReference type="Proteomes" id="UP000694888"/>
    </source>
</evidence>
<protein>
    <submittedName>
        <fullName evidence="3">Uncharacterized protein LOC101855686</fullName>
    </submittedName>
</protein>
<feature type="region of interest" description="Disordered" evidence="1">
    <location>
        <begin position="327"/>
        <end position="353"/>
    </location>
</feature>
<keyword evidence="2" id="KW-1185">Reference proteome</keyword>
<dbReference type="Proteomes" id="UP000694888">
    <property type="component" value="Unplaced"/>
</dbReference>